<sequence>MVEWCVIVLDKKGSDRSACRPAHLQGVAQQYENGTLVCAGAIYHEVGPDGKPTNFAGSHLQISADTKEDALQVVKNDIFAKEGIWDLENIIIYPFGCAVRQGK</sequence>
<protein>
    <submittedName>
        <fullName evidence="2">LAQU0S04e01508g1_1</fullName>
    </submittedName>
</protein>
<dbReference type="EMBL" id="LN890563">
    <property type="protein sequence ID" value="CUS21818.1"/>
    <property type="molecule type" value="Genomic_DNA"/>
</dbReference>
<dbReference type="Gene3D" id="3.30.70.1060">
    <property type="entry name" value="Dimeric alpha+beta barrel"/>
    <property type="match status" value="1"/>
</dbReference>
<dbReference type="InterPro" id="IPR011008">
    <property type="entry name" value="Dimeric_a/b-barrel"/>
</dbReference>
<dbReference type="InterPro" id="IPR005545">
    <property type="entry name" value="YCII"/>
</dbReference>
<dbReference type="PANTHER" id="PTHR33606">
    <property type="entry name" value="PROTEIN YCII"/>
    <property type="match status" value="1"/>
</dbReference>
<dbReference type="PANTHER" id="PTHR33606:SF3">
    <property type="entry name" value="PROTEIN YCII"/>
    <property type="match status" value="1"/>
</dbReference>
<dbReference type="InterPro" id="IPR051807">
    <property type="entry name" value="Sec-metab_biosynth-assoc"/>
</dbReference>
<reference evidence="3" key="1">
    <citation type="submission" date="2015-10" db="EMBL/GenBank/DDBJ databases">
        <authorList>
            <person name="Devillers H."/>
        </authorList>
    </citation>
    <scope>NUCLEOTIDE SEQUENCE [LARGE SCALE GENOMIC DNA]</scope>
</reference>
<accession>A0A0P1KPB3</accession>
<dbReference type="AlphaFoldDB" id="A0A0P1KPB3"/>
<dbReference type="Proteomes" id="UP000236544">
    <property type="component" value="Unassembled WGS sequence"/>
</dbReference>
<evidence type="ECO:0000313" key="2">
    <source>
        <dbReference type="EMBL" id="CUS21818.1"/>
    </source>
</evidence>
<proteinExistence type="predicted"/>
<evidence type="ECO:0000313" key="3">
    <source>
        <dbReference type="Proteomes" id="UP000236544"/>
    </source>
</evidence>
<feature type="domain" description="YCII-related" evidence="1">
    <location>
        <begin position="4"/>
        <end position="86"/>
    </location>
</feature>
<keyword evidence="3" id="KW-1185">Reference proteome</keyword>
<dbReference type="OrthoDB" id="5519740at2759"/>
<name>A0A0P1KPB3_9SACH</name>
<evidence type="ECO:0000259" key="1">
    <source>
        <dbReference type="Pfam" id="PF03795"/>
    </source>
</evidence>
<gene>
    <name evidence="2" type="ORF">LAQU0_S04e01508g</name>
</gene>
<organism evidence="2 3">
    <name type="scientific">Lachancea quebecensis</name>
    <dbReference type="NCBI Taxonomy" id="1654605"/>
    <lineage>
        <taxon>Eukaryota</taxon>
        <taxon>Fungi</taxon>
        <taxon>Dikarya</taxon>
        <taxon>Ascomycota</taxon>
        <taxon>Saccharomycotina</taxon>
        <taxon>Saccharomycetes</taxon>
        <taxon>Saccharomycetales</taxon>
        <taxon>Saccharomycetaceae</taxon>
        <taxon>Lachancea</taxon>
    </lineage>
</organism>
<dbReference type="SUPFAM" id="SSF54909">
    <property type="entry name" value="Dimeric alpha+beta barrel"/>
    <property type="match status" value="1"/>
</dbReference>
<dbReference type="Pfam" id="PF03795">
    <property type="entry name" value="YCII"/>
    <property type="match status" value="1"/>
</dbReference>